<proteinExistence type="predicted"/>
<sequence length="242" mass="28068">MYRCSDAIAPDCGCCNFCLKSSFYNVILLTVDDEDENLSSTSSPNFDTTSTSSSIGEDDHDDDDEHEEDHEDEIHRTGDHGYGTRYGLNEGAHDFVNKHRLQHFCAVNTHQISPASSAFASLSYKDKDFGNDYRHKANYPLDYYSSNEHINNYNINDSNMNEHRQQEVCKFCKHTQAQHSGVEREMFSIIQSAGAFDEDVCKYFFRQLIFGVYLIYMYTYMYIFAQVSFFFYSIFIYVSFPI</sequence>
<feature type="non-terminal residue" evidence="3">
    <location>
        <position position="242"/>
    </location>
</feature>
<keyword evidence="2" id="KW-0472">Membrane</keyword>
<evidence type="ECO:0000256" key="2">
    <source>
        <dbReference type="SAM" id="Phobius"/>
    </source>
</evidence>
<evidence type="ECO:0000313" key="3">
    <source>
        <dbReference type="EMBL" id="ETO06082.1"/>
    </source>
</evidence>
<evidence type="ECO:0000313" key="4">
    <source>
        <dbReference type="Proteomes" id="UP000023152"/>
    </source>
</evidence>
<feature type="compositionally biased region" description="Polar residues" evidence="1">
    <location>
        <begin position="38"/>
        <end position="55"/>
    </location>
</feature>
<accession>X6LY50</accession>
<comment type="caution">
    <text evidence="3">The sequence shown here is derived from an EMBL/GenBank/DDBJ whole genome shotgun (WGS) entry which is preliminary data.</text>
</comment>
<name>X6LY50_RETFI</name>
<feature type="compositionally biased region" description="Acidic residues" evidence="1">
    <location>
        <begin position="56"/>
        <end position="71"/>
    </location>
</feature>
<gene>
    <name evidence="3" type="ORF">RFI_31314</name>
</gene>
<keyword evidence="2" id="KW-0812">Transmembrane</keyword>
<feature type="region of interest" description="Disordered" evidence="1">
    <location>
        <begin position="36"/>
        <end position="83"/>
    </location>
</feature>
<organism evidence="3 4">
    <name type="scientific">Reticulomyxa filosa</name>
    <dbReference type="NCBI Taxonomy" id="46433"/>
    <lineage>
        <taxon>Eukaryota</taxon>
        <taxon>Sar</taxon>
        <taxon>Rhizaria</taxon>
        <taxon>Retaria</taxon>
        <taxon>Foraminifera</taxon>
        <taxon>Monothalamids</taxon>
        <taxon>Reticulomyxidae</taxon>
        <taxon>Reticulomyxa</taxon>
    </lineage>
</organism>
<evidence type="ECO:0000256" key="1">
    <source>
        <dbReference type="SAM" id="MobiDB-lite"/>
    </source>
</evidence>
<dbReference type="Proteomes" id="UP000023152">
    <property type="component" value="Unassembled WGS sequence"/>
</dbReference>
<protein>
    <submittedName>
        <fullName evidence="3">Uncharacterized protein</fullName>
    </submittedName>
</protein>
<dbReference type="EMBL" id="ASPP01027517">
    <property type="protein sequence ID" value="ETO06082.1"/>
    <property type="molecule type" value="Genomic_DNA"/>
</dbReference>
<reference evidence="3 4" key="1">
    <citation type="journal article" date="2013" name="Curr. Biol.">
        <title>The Genome of the Foraminiferan Reticulomyxa filosa.</title>
        <authorList>
            <person name="Glockner G."/>
            <person name="Hulsmann N."/>
            <person name="Schleicher M."/>
            <person name="Noegel A.A."/>
            <person name="Eichinger L."/>
            <person name="Gallinger C."/>
            <person name="Pawlowski J."/>
            <person name="Sierra R."/>
            <person name="Euteneuer U."/>
            <person name="Pillet L."/>
            <person name="Moustafa A."/>
            <person name="Platzer M."/>
            <person name="Groth M."/>
            <person name="Szafranski K."/>
            <person name="Schliwa M."/>
        </authorList>
    </citation>
    <scope>NUCLEOTIDE SEQUENCE [LARGE SCALE GENOMIC DNA]</scope>
</reference>
<dbReference type="AlphaFoldDB" id="X6LY50"/>
<keyword evidence="2" id="KW-1133">Transmembrane helix</keyword>
<keyword evidence="4" id="KW-1185">Reference proteome</keyword>
<feature type="transmembrane region" description="Helical" evidence="2">
    <location>
        <begin position="212"/>
        <end position="240"/>
    </location>
</feature>